<feature type="transmembrane region" description="Helical" evidence="2">
    <location>
        <begin position="495"/>
        <end position="514"/>
    </location>
</feature>
<gene>
    <name evidence="3" type="ORF">ACFS27_03145</name>
</gene>
<sequence>MTATAPSQRAEAPDRAGPLPLAAALLLALSGLFALPVGLVSQAYYSDSWDVATIAAPASVLPTLVLSAAAVAYGSRVLLLVTSGVAVLHLMGLVMLAAAASAGPKDPTLFLSGPAELGLALVGLAMAWWNTGHAGRRPWIALLPVVLAPVLGLVIDLSRLGDWSWWPIAVGLLVVQRLPVFLTVLAAGLLCLPARGARLAGTALVALAGLNLYWLGLLAGGPEPQPLRYAAIGLALVCAVIGVAAARPRRADDGAVPDISPDAAPTAPRSAPDARSRALPVAALTVLVLTVALDTLELFAHGSGIQPGAAGILHLTGFLVDASLLAAFTLAAGAATLGSRGVLVAASACSGLLLLVLLVYRATAGWALNLHDVVPFVALGLALAVAWIGTHRAAAGRSGLPWAAVALLVLAASPLMLLLDPSSGMYGTGNPMFFQLYLLPAIGASSAPVLAAALIGFPDRGTRLAAAVLLAALAATGMVTLLGDSYGMRLLAALNVLRIGGYALACVLITAAVLPPRRSVP</sequence>
<evidence type="ECO:0000313" key="4">
    <source>
        <dbReference type="Proteomes" id="UP001597479"/>
    </source>
</evidence>
<name>A0ABW5VRA0_9MICO</name>
<accession>A0ABW5VRA0</accession>
<feature type="transmembrane region" description="Helical" evidence="2">
    <location>
        <begin position="278"/>
        <end position="300"/>
    </location>
</feature>
<feature type="transmembrane region" description="Helical" evidence="2">
    <location>
        <begin position="366"/>
        <end position="388"/>
    </location>
</feature>
<dbReference type="EMBL" id="JBHUOG010000001">
    <property type="protein sequence ID" value="MFD2792536.1"/>
    <property type="molecule type" value="Genomic_DNA"/>
</dbReference>
<feature type="region of interest" description="Disordered" evidence="1">
    <location>
        <begin position="251"/>
        <end position="272"/>
    </location>
</feature>
<feature type="transmembrane region" description="Helical" evidence="2">
    <location>
        <begin position="400"/>
        <end position="417"/>
    </location>
</feature>
<evidence type="ECO:0000256" key="2">
    <source>
        <dbReference type="SAM" id="Phobius"/>
    </source>
</evidence>
<feature type="transmembrane region" description="Helical" evidence="2">
    <location>
        <begin position="78"/>
        <end position="103"/>
    </location>
</feature>
<feature type="transmembrane region" description="Helical" evidence="2">
    <location>
        <begin position="141"/>
        <end position="160"/>
    </location>
</feature>
<feature type="transmembrane region" description="Helical" evidence="2">
    <location>
        <begin position="21"/>
        <end position="45"/>
    </location>
</feature>
<keyword evidence="4" id="KW-1185">Reference proteome</keyword>
<feature type="transmembrane region" description="Helical" evidence="2">
    <location>
        <begin position="227"/>
        <end position="246"/>
    </location>
</feature>
<keyword evidence="2" id="KW-0812">Transmembrane</keyword>
<keyword evidence="2" id="KW-1133">Transmembrane helix</keyword>
<protein>
    <submittedName>
        <fullName evidence="3">Uncharacterized protein</fullName>
    </submittedName>
</protein>
<comment type="caution">
    <text evidence="3">The sequence shown here is derived from an EMBL/GenBank/DDBJ whole genome shotgun (WGS) entry which is preliminary data.</text>
</comment>
<feature type="transmembrane region" description="Helical" evidence="2">
    <location>
        <begin position="166"/>
        <end position="192"/>
    </location>
</feature>
<dbReference type="Proteomes" id="UP001597479">
    <property type="component" value="Unassembled WGS sequence"/>
</dbReference>
<feature type="transmembrane region" description="Helical" evidence="2">
    <location>
        <begin position="464"/>
        <end position="483"/>
    </location>
</feature>
<keyword evidence="2" id="KW-0472">Membrane</keyword>
<organism evidence="3 4">
    <name type="scientific">Promicromonospora vindobonensis</name>
    <dbReference type="NCBI Taxonomy" id="195748"/>
    <lineage>
        <taxon>Bacteria</taxon>
        <taxon>Bacillati</taxon>
        <taxon>Actinomycetota</taxon>
        <taxon>Actinomycetes</taxon>
        <taxon>Micrococcales</taxon>
        <taxon>Promicromonosporaceae</taxon>
        <taxon>Promicromonospora</taxon>
    </lineage>
</organism>
<feature type="transmembrane region" description="Helical" evidence="2">
    <location>
        <begin position="51"/>
        <end position="71"/>
    </location>
</feature>
<feature type="transmembrane region" description="Helical" evidence="2">
    <location>
        <begin position="437"/>
        <end position="457"/>
    </location>
</feature>
<reference evidence="4" key="1">
    <citation type="journal article" date="2019" name="Int. J. Syst. Evol. Microbiol.">
        <title>The Global Catalogue of Microorganisms (GCM) 10K type strain sequencing project: providing services to taxonomists for standard genome sequencing and annotation.</title>
        <authorList>
            <consortium name="The Broad Institute Genomics Platform"/>
            <consortium name="The Broad Institute Genome Sequencing Center for Infectious Disease"/>
            <person name="Wu L."/>
            <person name="Ma J."/>
        </authorList>
    </citation>
    <scope>NUCLEOTIDE SEQUENCE [LARGE SCALE GENOMIC DNA]</scope>
    <source>
        <strain evidence="4">CCM 7044</strain>
    </source>
</reference>
<evidence type="ECO:0000256" key="1">
    <source>
        <dbReference type="SAM" id="MobiDB-lite"/>
    </source>
</evidence>
<proteinExistence type="predicted"/>
<feature type="transmembrane region" description="Helical" evidence="2">
    <location>
        <begin position="109"/>
        <end position="129"/>
    </location>
</feature>
<feature type="transmembrane region" description="Helical" evidence="2">
    <location>
        <begin position="342"/>
        <end position="360"/>
    </location>
</feature>
<dbReference type="RefSeq" id="WP_377180250.1">
    <property type="nucleotide sequence ID" value="NZ_JBHUOG010000001.1"/>
</dbReference>
<feature type="transmembrane region" description="Helical" evidence="2">
    <location>
        <begin position="312"/>
        <end position="335"/>
    </location>
</feature>
<feature type="transmembrane region" description="Helical" evidence="2">
    <location>
        <begin position="199"/>
        <end position="221"/>
    </location>
</feature>
<evidence type="ECO:0000313" key="3">
    <source>
        <dbReference type="EMBL" id="MFD2792536.1"/>
    </source>
</evidence>
<feature type="compositionally biased region" description="Low complexity" evidence="1">
    <location>
        <begin position="254"/>
        <end position="272"/>
    </location>
</feature>